<dbReference type="InterPro" id="IPR058058">
    <property type="entry name" value="CBU_0592-like"/>
</dbReference>
<dbReference type="Pfam" id="PF26604">
    <property type="entry name" value="CBU_0592"/>
    <property type="match status" value="1"/>
</dbReference>
<evidence type="ECO:0000313" key="3">
    <source>
        <dbReference type="EMBL" id="AWT61005.1"/>
    </source>
</evidence>
<keyword evidence="1" id="KW-0472">Membrane</keyword>
<evidence type="ECO:0000259" key="2">
    <source>
        <dbReference type="Pfam" id="PF26604"/>
    </source>
</evidence>
<keyword evidence="1" id="KW-0812">Transmembrane</keyword>
<dbReference type="Proteomes" id="UP000247465">
    <property type="component" value="Chromosome"/>
</dbReference>
<feature type="transmembrane region" description="Helical" evidence="1">
    <location>
        <begin position="34"/>
        <end position="54"/>
    </location>
</feature>
<feature type="transmembrane region" description="Helical" evidence="1">
    <location>
        <begin position="6"/>
        <end position="25"/>
    </location>
</feature>
<feature type="domain" description="CBU-0592-like" evidence="2">
    <location>
        <begin position="7"/>
        <end position="81"/>
    </location>
</feature>
<protein>
    <recommendedName>
        <fullName evidence="2">CBU-0592-like domain-containing protein</fullName>
    </recommendedName>
</protein>
<keyword evidence="1" id="KW-1133">Transmembrane helix</keyword>
<gene>
    <name evidence="3" type="ORF">DF168_02230</name>
</gene>
<name>A0A2Z4AH11_9BACT</name>
<sequence>MLMLHWHDIVGFCGIAMILAAYLLLQIDFLRSDSLVYSLLNGLGASCVIFSLFFDFNLSAFLMEAFWVIISLIGIVRYVTRKRQSGLELRK</sequence>
<reference evidence="3 4" key="1">
    <citation type="submission" date="2018-06" db="EMBL/GenBank/DDBJ databases">
        <title>Draft Genome Sequence of a Novel Marine Bacterium Related to the Verrucomicrobia.</title>
        <authorList>
            <person name="Vosseberg J."/>
            <person name="Martijn J."/>
            <person name="Ettema T.J.G."/>
        </authorList>
    </citation>
    <scope>NUCLEOTIDE SEQUENCE [LARGE SCALE GENOMIC DNA]</scope>
    <source>
        <strain evidence="3">TARA_B100001123</strain>
    </source>
</reference>
<organism evidence="3 4">
    <name type="scientific">Candidatus Moanibacter tarae</name>
    <dbReference type="NCBI Taxonomy" id="2200854"/>
    <lineage>
        <taxon>Bacteria</taxon>
        <taxon>Pseudomonadati</taxon>
        <taxon>Verrucomicrobiota</taxon>
        <taxon>Opitutia</taxon>
        <taxon>Puniceicoccales</taxon>
        <taxon>Puniceicoccales incertae sedis</taxon>
        <taxon>Candidatus Moanibacter</taxon>
    </lineage>
</organism>
<dbReference type="NCBIfam" id="NF047864">
    <property type="entry name" value="CBU_0592_membra"/>
    <property type="match status" value="1"/>
</dbReference>
<dbReference type="EMBL" id="CP029803">
    <property type="protein sequence ID" value="AWT61005.1"/>
    <property type="molecule type" value="Genomic_DNA"/>
</dbReference>
<dbReference type="KEGG" id="mtar:DF168_02230"/>
<evidence type="ECO:0000313" key="4">
    <source>
        <dbReference type="Proteomes" id="UP000247465"/>
    </source>
</evidence>
<dbReference type="AlphaFoldDB" id="A0A2Z4AH11"/>
<feature type="transmembrane region" description="Helical" evidence="1">
    <location>
        <begin position="60"/>
        <end position="80"/>
    </location>
</feature>
<accession>A0A2Z4AH11</accession>
<evidence type="ECO:0000256" key="1">
    <source>
        <dbReference type="SAM" id="Phobius"/>
    </source>
</evidence>
<proteinExistence type="predicted"/>